<feature type="domain" description="HTH gntR-type" evidence="4">
    <location>
        <begin position="15"/>
        <end position="82"/>
    </location>
</feature>
<dbReference type="SUPFAM" id="SSF46785">
    <property type="entry name" value="Winged helix' DNA-binding domain"/>
    <property type="match status" value="1"/>
</dbReference>
<dbReference type="InterPro" id="IPR000485">
    <property type="entry name" value="AsnC-type_HTH_dom"/>
</dbReference>
<dbReference type="Pfam" id="PF00392">
    <property type="entry name" value="GntR"/>
    <property type="match status" value="1"/>
</dbReference>
<evidence type="ECO:0000256" key="3">
    <source>
        <dbReference type="ARBA" id="ARBA00023163"/>
    </source>
</evidence>
<keyword evidence="2" id="KW-0238">DNA-binding</keyword>
<keyword evidence="3" id="KW-0804">Transcription</keyword>
<dbReference type="PROSITE" id="PS50949">
    <property type="entry name" value="HTH_GNTR"/>
    <property type="match status" value="1"/>
</dbReference>
<dbReference type="Pfam" id="PF07729">
    <property type="entry name" value="FCD"/>
    <property type="match status" value="1"/>
</dbReference>
<evidence type="ECO:0000256" key="2">
    <source>
        <dbReference type="ARBA" id="ARBA00023125"/>
    </source>
</evidence>
<dbReference type="Gene3D" id="1.20.120.530">
    <property type="entry name" value="GntR ligand-binding domain-like"/>
    <property type="match status" value="1"/>
</dbReference>
<keyword evidence="1" id="KW-0805">Transcription regulation</keyword>
<dbReference type="InterPro" id="IPR011711">
    <property type="entry name" value="GntR_C"/>
</dbReference>
<reference evidence="5 6" key="1">
    <citation type="submission" date="2023-02" db="EMBL/GenBank/DDBJ databases">
        <title>Devosia chondri sp. nov., isolated from the phycosphere of marine algae.</title>
        <authorList>
            <person name="Kim J.M."/>
            <person name="Lee J.K."/>
            <person name="Choi B.J."/>
            <person name="Bayburt H."/>
            <person name="Jeon C.O."/>
        </authorList>
    </citation>
    <scope>NUCLEOTIDE SEQUENCE [LARGE SCALE GENOMIC DNA]</scope>
    <source>
        <strain evidence="5 6">G2-5</strain>
    </source>
</reference>
<dbReference type="PANTHER" id="PTHR43537:SF24">
    <property type="entry name" value="GLUCONATE OPERON TRANSCRIPTIONAL REPRESSOR"/>
    <property type="match status" value="1"/>
</dbReference>
<dbReference type="InterPro" id="IPR008920">
    <property type="entry name" value="TF_FadR/GntR_C"/>
</dbReference>
<evidence type="ECO:0000256" key="1">
    <source>
        <dbReference type="ARBA" id="ARBA00023015"/>
    </source>
</evidence>
<accession>A0ABY7YUN3</accession>
<dbReference type="PANTHER" id="PTHR43537">
    <property type="entry name" value="TRANSCRIPTIONAL REGULATOR, GNTR FAMILY"/>
    <property type="match status" value="1"/>
</dbReference>
<dbReference type="RefSeq" id="WP_282210334.1">
    <property type="nucleotide sequence ID" value="NZ_CP118247.1"/>
</dbReference>
<evidence type="ECO:0000313" key="6">
    <source>
        <dbReference type="Proteomes" id="UP001222118"/>
    </source>
</evidence>
<evidence type="ECO:0000259" key="4">
    <source>
        <dbReference type="PROSITE" id="PS50949"/>
    </source>
</evidence>
<organism evidence="5 6">
    <name type="scientific">Devosia rhodophyticola</name>
    <dbReference type="NCBI Taxonomy" id="3026423"/>
    <lineage>
        <taxon>Bacteria</taxon>
        <taxon>Pseudomonadati</taxon>
        <taxon>Pseudomonadota</taxon>
        <taxon>Alphaproteobacteria</taxon>
        <taxon>Hyphomicrobiales</taxon>
        <taxon>Devosiaceae</taxon>
        <taxon>Devosia</taxon>
    </lineage>
</organism>
<evidence type="ECO:0000313" key="5">
    <source>
        <dbReference type="EMBL" id="WDR04813.1"/>
    </source>
</evidence>
<dbReference type="Proteomes" id="UP001222118">
    <property type="component" value="Chromosome"/>
</dbReference>
<proteinExistence type="predicted"/>
<dbReference type="EMBL" id="CP118247">
    <property type="protein sequence ID" value="WDR04813.1"/>
    <property type="molecule type" value="Genomic_DNA"/>
</dbReference>
<name>A0ABY7YUN3_9HYPH</name>
<dbReference type="SUPFAM" id="SSF48008">
    <property type="entry name" value="GntR ligand-binding domain-like"/>
    <property type="match status" value="1"/>
</dbReference>
<keyword evidence="6" id="KW-1185">Reference proteome</keyword>
<dbReference type="PRINTS" id="PR00033">
    <property type="entry name" value="HTHASNC"/>
</dbReference>
<dbReference type="Gene3D" id="1.10.10.10">
    <property type="entry name" value="Winged helix-like DNA-binding domain superfamily/Winged helix DNA-binding domain"/>
    <property type="match status" value="1"/>
</dbReference>
<dbReference type="SMART" id="SM00895">
    <property type="entry name" value="FCD"/>
    <property type="match status" value="1"/>
</dbReference>
<dbReference type="InterPro" id="IPR036388">
    <property type="entry name" value="WH-like_DNA-bd_sf"/>
</dbReference>
<dbReference type="InterPro" id="IPR036390">
    <property type="entry name" value="WH_DNA-bd_sf"/>
</dbReference>
<dbReference type="SMART" id="SM00345">
    <property type="entry name" value="HTH_GNTR"/>
    <property type="match status" value="1"/>
</dbReference>
<protein>
    <submittedName>
        <fullName evidence="5">GntR family transcriptional regulator</fullName>
    </submittedName>
</protein>
<sequence length="226" mass="24499">MAVPNAVAGLLQRPARLGDEVYGRIFSQIMSLDIAPGTRISVDALARELGVSQTPIREALGRLEGEGLVTKTHLVGYRAAPRLSAQQFDDLYDLRLLLEPYAAAMAAQKISDADIGHLVDLSGQMDGAGEQGSLDEYAHFARFDMEFHDQVAVSSGNGLASEALGRLHTHVHLFRLAYHEQAIAAALREHAVVVSAIAARDAAGAHEAMQLHIEKSRARFVSRIER</sequence>
<gene>
    <name evidence="5" type="ORF">PSQ90_10865</name>
</gene>
<dbReference type="InterPro" id="IPR000524">
    <property type="entry name" value="Tscrpt_reg_HTH_GntR"/>
</dbReference>